<dbReference type="InterPro" id="IPR049031">
    <property type="entry name" value="T2SSK_SAM-like_1st"/>
</dbReference>
<evidence type="ECO:0000256" key="4">
    <source>
        <dbReference type="ARBA" id="ARBA00022475"/>
    </source>
</evidence>
<dbReference type="PANTHER" id="PTHR38831:SF2">
    <property type="entry name" value="TYPE II SECRETION SYSTEM PROTEIN K"/>
    <property type="match status" value="1"/>
</dbReference>
<evidence type="ECO:0000256" key="7">
    <source>
        <dbReference type="ARBA" id="ARBA00022927"/>
    </source>
</evidence>
<dbReference type="Pfam" id="PF12836">
    <property type="entry name" value="HHH_3"/>
    <property type="match status" value="1"/>
</dbReference>
<dbReference type="PANTHER" id="PTHR38831">
    <property type="entry name" value="TYPE II SECRETION SYSTEM PROTEIN K"/>
    <property type="match status" value="1"/>
</dbReference>
<dbReference type="Pfam" id="PF21687">
    <property type="entry name" value="T2SSK_1st"/>
    <property type="match status" value="1"/>
</dbReference>
<evidence type="ECO:0000256" key="10">
    <source>
        <dbReference type="SAM" id="MobiDB-lite"/>
    </source>
</evidence>
<gene>
    <name evidence="12" type="ORF">AYP45_02730</name>
</gene>
<evidence type="ECO:0000256" key="9">
    <source>
        <dbReference type="ARBA" id="ARBA00023136"/>
    </source>
</evidence>
<protein>
    <recommendedName>
        <fullName evidence="11">T2SS protein K first SAM-like domain-containing protein</fullName>
    </recommendedName>
</protein>
<dbReference type="Gene3D" id="1.10.150.310">
    <property type="entry name" value="Tex RuvX-like domain-like"/>
    <property type="match status" value="1"/>
</dbReference>
<evidence type="ECO:0000313" key="13">
    <source>
        <dbReference type="Proteomes" id="UP000189681"/>
    </source>
</evidence>
<keyword evidence="7" id="KW-0653">Protein transport</keyword>
<dbReference type="GO" id="GO:0005886">
    <property type="term" value="C:plasma membrane"/>
    <property type="evidence" value="ECO:0007669"/>
    <property type="project" value="UniProtKB-SubCell"/>
</dbReference>
<keyword evidence="4" id="KW-1003">Cell membrane</keyword>
<dbReference type="InterPro" id="IPR010994">
    <property type="entry name" value="RuvA_2-like"/>
</dbReference>
<dbReference type="AlphaFoldDB" id="A0A1V4AWQ7"/>
<reference evidence="12 13" key="1">
    <citation type="journal article" date="2017" name="Water Res.">
        <title>Discovery and metagenomic analysis of an anammox bacterial enrichment related to Candidatus "Brocadia caroliniensis" in a full-scale glycerol-fed nitritation-denitritation separate centrate treatment process.</title>
        <authorList>
            <person name="Park H."/>
            <person name="Brotto A.C."/>
            <person name="van Loosdrecht M.C."/>
            <person name="Chandran K."/>
        </authorList>
    </citation>
    <scope>NUCLEOTIDE SEQUENCE [LARGE SCALE GENOMIC DNA]</scope>
    <source>
        <strain evidence="12">26THWARD</strain>
    </source>
</reference>
<evidence type="ECO:0000313" key="12">
    <source>
        <dbReference type="EMBL" id="OOP57578.1"/>
    </source>
</evidence>
<dbReference type="Proteomes" id="UP000189681">
    <property type="component" value="Unassembled WGS sequence"/>
</dbReference>
<evidence type="ECO:0000259" key="11">
    <source>
        <dbReference type="Pfam" id="PF21687"/>
    </source>
</evidence>
<feature type="compositionally biased region" description="Basic and acidic residues" evidence="10">
    <location>
        <begin position="7"/>
        <end position="26"/>
    </location>
</feature>
<keyword evidence="8" id="KW-1133">Transmembrane helix</keyword>
<comment type="subcellular location">
    <subcellularLocation>
        <location evidence="1">Cell inner membrane</location>
    </subcellularLocation>
</comment>
<feature type="domain" description="T2SS protein K first SAM-like" evidence="11">
    <location>
        <begin position="61"/>
        <end position="158"/>
    </location>
</feature>
<proteinExistence type="inferred from homology"/>
<keyword evidence="6" id="KW-0812">Transmembrane</keyword>
<dbReference type="SUPFAM" id="SSF158544">
    <property type="entry name" value="GspK insert domain-like"/>
    <property type="match status" value="1"/>
</dbReference>
<comment type="caution">
    <text evidence="12">The sequence shown here is derived from an EMBL/GenBank/DDBJ whole genome shotgun (WGS) entry which is preliminary data.</text>
</comment>
<comment type="similarity">
    <text evidence="2">Belongs to the GSP K family.</text>
</comment>
<dbReference type="Gene3D" id="1.10.40.60">
    <property type="entry name" value="EpsJ-like"/>
    <property type="match status" value="1"/>
</dbReference>
<feature type="region of interest" description="Disordered" evidence="10">
    <location>
        <begin position="1"/>
        <end position="42"/>
    </location>
</feature>
<evidence type="ECO:0000256" key="1">
    <source>
        <dbReference type="ARBA" id="ARBA00004533"/>
    </source>
</evidence>
<evidence type="ECO:0000256" key="5">
    <source>
        <dbReference type="ARBA" id="ARBA00022519"/>
    </source>
</evidence>
<dbReference type="SUPFAM" id="SSF47781">
    <property type="entry name" value="RuvA domain 2-like"/>
    <property type="match status" value="1"/>
</dbReference>
<name>A0A1V4AWQ7_9BACT</name>
<evidence type="ECO:0000256" key="3">
    <source>
        <dbReference type="ARBA" id="ARBA00022448"/>
    </source>
</evidence>
<evidence type="ECO:0000256" key="8">
    <source>
        <dbReference type="ARBA" id="ARBA00022989"/>
    </source>
</evidence>
<dbReference type="InterPro" id="IPR038072">
    <property type="entry name" value="GspK_central_sf"/>
</dbReference>
<keyword evidence="9" id="KW-0472">Membrane</keyword>
<dbReference type="InterPro" id="IPR005628">
    <property type="entry name" value="GspK"/>
</dbReference>
<keyword evidence="3" id="KW-0813">Transport</keyword>
<accession>A0A1V4AWQ7</accession>
<dbReference type="GO" id="GO:0009306">
    <property type="term" value="P:protein secretion"/>
    <property type="evidence" value="ECO:0007669"/>
    <property type="project" value="InterPro"/>
</dbReference>
<keyword evidence="5" id="KW-0997">Cell inner membrane</keyword>
<evidence type="ECO:0000256" key="6">
    <source>
        <dbReference type="ARBA" id="ARBA00022692"/>
    </source>
</evidence>
<organism evidence="12 13">
    <name type="scientific">Candidatus Brocadia carolinensis</name>
    <dbReference type="NCBI Taxonomy" id="1004156"/>
    <lineage>
        <taxon>Bacteria</taxon>
        <taxon>Pseudomonadati</taxon>
        <taxon>Planctomycetota</taxon>
        <taxon>Candidatus Brocadiia</taxon>
        <taxon>Candidatus Brocadiales</taxon>
        <taxon>Candidatus Brocadiaceae</taxon>
        <taxon>Candidatus Brocadia</taxon>
    </lineage>
</organism>
<sequence length="266" mass="30032">MQSRNQETNEKTSKIAESKTEKNAETRKKKKNARPWMPSNNSYSVRIGDRDCEVFISDESGKINVNKIADDTRSGFVRVLTAYKIKELVAETITDSILDWLDEDDLHHISGAEKDFYVALSDPYEPKNGPFESLEELALVKGVTPEIFDLIRDHLTIYGSGKINVNFASKEILLYVPTITENIANAIIQVRKKRGNIQKLSTLKAIFKHFGVIGKDYEDAMKYLTLDKSDYCMINSIASSGKIKSGYRLLVLKGMGYCEILAAYPE</sequence>
<dbReference type="STRING" id="1004156.AYP45_02730"/>
<evidence type="ECO:0000256" key="2">
    <source>
        <dbReference type="ARBA" id="ARBA00007246"/>
    </source>
</evidence>
<dbReference type="EMBL" id="AYTS01000024">
    <property type="protein sequence ID" value="OOP57578.1"/>
    <property type="molecule type" value="Genomic_DNA"/>
</dbReference>